<evidence type="ECO:0000259" key="7">
    <source>
        <dbReference type="PROSITE" id="PS52035"/>
    </source>
</evidence>
<feature type="compositionally biased region" description="Basic and acidic residues" evidence="4">
    <location>
        <begin position="711"/>
        <end position="724"/>
    </location>
</feature>
<dbReference type="CDD" id="cd00596">
    <property type="entry name" value="Peptidase_M14_like"/>
    <property type="match status" value="1"/>
</dbReference>
<dbReference type="Gene3D" id="3.40.630.10">
    <property type="entry name" value="Zn peptidases"/>
    <property type="match status" value="1"/>
</dbReference>
<dbReference type="PANTHER" id="PTHR11705">
    <property type="entry name" value="PROTEASE FAMILY M14 CARBOXYPEPTIDASE A,B"/>
    <property type="match status" value="1"/>
</dbReference>
<dbReference type="STRING" id="65357.A0A024GJS9"/>
<keyword evidence="5" id="KW-1133">Transmembrane helix</keyword>
<evidence type="ECO:0000256" key="5">
    <source>
        <dbReference type="SAM" id="Phobius"/>
    </source>
</evidence>
<comment type="caution">
    <text evidence="3">Lacks conserved residue(s) required for the propagation of feature annotation.</text>
</comment>
<dbReference type="Pfam" id="PF00246">
    <property type="entry name" value="Peptidase_M14"/>
    <property type="match status" value="1"/>
</dbReference>
<evidence type="ECO:0000256" key="3">
    <source>
        <dbReference type="PROSITE-ProRule" id="PRU01379"/>
    </source>
</evidence>
<dbReference type="GO" id="GO:0005615">
    <property type="term" value="C:extracellular space"/>
    <property type="evidence" value="ECO:0007669"/>
    <property type="project" value="TreeGrafter"/>
</dbReference>
<organism evidence="8 9">
    <name type="scientific">Albugo candida</name>
    <dbReference type="NCBI Taxonomy" id="65357"/>
    <lineage>
        <taxon>Eukaryota</taxon>
        <taxon>Sar</taxon>
        <taxon>Stramenopiles</taxon>
        <taxon>Oomycota</taxon>
        <taxon>Peronosporomycetes</taxon>
        <taxon>Albuginales</taxon>
        <taxon>Albuginaceae</taxon>
        <taxon>Albugo</taxon>
    </lineage>
</organism>
<keyword evidence="5" id="KW-0812">Transmembrane</keyword>
<dbReference type="EMBL" id="CAIX01000148">
    <property type="protein sequence ID" value="CCI47017.1"/>
    <property type="molecule type" value="Genomic_DNA"/>
</dbReference>
<feature type="compositionally biased region" description="Basic and acidic residues" evidence="4">
    <location>
        <begin position="736"/>
        <end position="745"/>
    </location>
</feature>
<keyword evidence="6" id="KW-0732">Signal</keyword>
<comment type="cofactor">
    <cofactor evidence="1">
        <name>Zn(2+)</name>
        <dbReference type="ChEBI" id="CHEBI:29105"/>
    </cofactor>
</comment>
<dbReference type="InterPro" id="IPR000834">
    <property type="entry name" value="Peptidase_M14"/>
</dbReference>
<dbReference type="PANTHER" id="PTHR11705:SF138">
    <property type="entry name" value="PEPTIDASE M14 CARBOXYPEPTIDASE A DOMAIN-CONTAINING PROTEIN"/>
    <property type="match status" value="1"/>
</dbReference>
<evidence type="ECO:0000256" key="2">
    <source>
        <dbReference type="ARBA" id="ARBA00005988"/>
    </source>
</evidence>
<dbReference type="OrthoDB" id="10249045at2759"/>
<comment type="similarity">
    <text evidence="2 3">Belongs to the peptidase M14 family.</text>
</comment>
<evidence type="ECO:0000256" key="1">
    <source>
        <dbReference type="ARBA" id="ARBA00001947"/>
    </source>
</evidence>
<protein>
    <recommendedName>
        <fullName evidence="7">Peptidase M14 domain-containing protein</fullName>
    </recommendedName>
</protein>
<dbReference type="GO" id="GO:0008270">
    <property type="term" value="F:zinc ion binding"/>
    <property type="evidence" value="ECO:0007669"/>
    <property type="project" value="InterPro"/>
</dbReference>
<feature type="signal peptide" evidence="6">
    <location>
        <begin position="1"/>
        <end position="24"/>
    </location>
</feature>
<dbReference type="GO" id="GO:0006508">
    <property type="term" value="P:proteolysis"/>
    <property type="evidence" value="ECO:0007669"/>
    <property type="project" value="InterPro"/>
</dbReference>
<dbReference type="AlphaFoldDB" id="A0A024GJS9"/>
<proteinExistence type="inferred from homology"/>
<dbReference type="SMART" id="SM00631">
    <property type="entry name" value="Zn_pept"/>
    <property type="match status" value="1"/>
</dbReference>
<keyword evidence="9" id="KW-1185">Reference proteome</keyword>
<feature type="domain" description="Peptidase M14" evidence="7">
    <location>
        <begin position="30"/>
        <end position="336"/>
    </location>
</feature>
<dbReference type="GO" id="GO:0004181">
    <property type="term" value="F:metallocarboxypeptidase activity"/>
    <property type="evidence" value="ECO:0007669"/>
    <property type="project" value="InterPro"/>
</dbReference>
<evidence type="ECO:0000313" key="8">
    <source>
        <dbReference type="EMBL" id="CCI47017.1"/>
    </source>
</evidence>
<accession>A0A024GJS9</accession>
<evidence type="ECO:0000313" key="9">
    <source>
        <dbReference type="Proteomes" id="UP000053237"/>
    </source>
</evidence>
<evidence type="ECO:0000256" key="6">
    <source>
        <dbReference type="SAM" id="SignalP"/>
    </source>
</evidence>
<feature type="chain" id="PRO_5001529560" description="Peptidase M14 domain-containing protein" evidence="6">
    <location>
        <begin position="25"/>
        <end position="745"/>
    </location>
</feature>
<dbReference type="PROSITE" id="PS52035">
    <property type="entry name" value="PEPTIDASE_M14"/>
    <property type="match status" value="1"/>
</dbReference>
<evidence type="ECO:0000256" key="4">
    <source>
        <dbReference type="SAM" id="MobiDB-lite"/>
    </source>
</evidence>
<feature type="region of interest" description="Disordered" evidence="4">
    <location>
        <begin position="711"/>
        <end position="745"/>
    </location>
</feature>
<feature type="transmembrane region" description="Helical" evidence="5">
    <location>
        <begin position="666"/>
        <end position="686"/>
    </location>
</feature>
<feature type="region of interest" description="Disordered" evidence="4">
    <location>
        <begin position="618"/>
        <end position="639"/>
    </location>
</feature>
<dbReference type="InParanoid" id="A0A024GJS9"/>
<name>A0A024GJS9_9STRA</name>
<comment type="caution">
    <text evidence="8">The sequence shown here is derived from an EMBL/GenBank/DDBJ whole genome shotgun (WGS) entry which is preliminary data.</text>
</comment>
<dbReference type="Proteomes" id="UP000053237">
    <property type="component" value="Unassembled WGS sequence"/>
</dbReference>
<sequence length="745" mass="84313">MNLYLLFALVYVRIHSLVTTKTYAIPELFSYLEYGEMIAFMQELQQTYPDVVRMFVAQDKYKLPLPPELKCPKDSKHPRRNLLSCKQYVLHVTNHSKNDNIYRPEIFISGALHGNERVGPIASVELVALLAEGAYAHAGKPHSANRNVNNQITRQWLHYLVNTRNIFVIPMTNAYGFAHNVREEKKNDPNRDFSVLNAPKCMETMTARIINELWRDHVFELAITFHGGTQSITYEWGSPDHYVQGRSQKSPDHSGLMSLAETLALYGGAFEDGSLYQTGTMNDVVYGVRGGMEDWSYAASWENDVLKASGKSLPFAACRPSGFGGYAKAKTIYNNVTHRTAMMLIETSDAKEPLPETLGDYADLYDTNLDYYYHQDAYKPVGHVTRNVRVALMIIEMARPYVRWLSLPNASQSSRREKEISSFISVDTFITENNLSREDIQFPSCPVSEDTDVVQCDSVDCSVNFSSLSTKVHLFMAWEVLGAFTVDETYLGISSTSDFKKALFRTKSQSGITRRALRSKSTQSQTLFFSECVNLSELVNVSEGVYFLRAAAKVDQDWSVQGSEKNSPSPLVPPQTHTVNVRTNPTWNMTLNGKRIQGSLWWYSSIISLRIERFSSKAHHNDSNDPTAPKVFSNNTEEEKKSSVISSTLIVKEKLKSRQGYHLLRLGYIVLATGIVVVVLTSVYVYRRLLFSRGKKQQYARLNAYADHSDTARSMGDADQHGFDNESAEPRVTNNRLRECTIENE</sequence>
<reference evidence="8 9" key="1">
    <citation type="submission" date="2012-05" db="EMBL/GenBank/DDBJ databases">
        <title>Recombination and specialization in a pathogen metapopulation.</title>
        <authorList>
            <person name="Gardiner A."/>
            <person name="Kemen E."/>
            <person name="Schultz-Larsen T."/>
            <person name="MacLean D."/>
            <person name="Van Oosterhout C."/>
            <person name="Jones J.D.G."/>
        </authorList>
    </citation>
    <scope>NUCLEOTIDE SEQUENCE [LARGE SCALE GENOMIC DNA]</scope>
    <source>
        <strain evidence="8 9">Ac Nc2</strain>
    </source>
</reference>
<keyword evidence="5" id="KW-0472">Membrane</keyword>
<dbReference type="SUPFAM" id="SSF53187">
    <property type="entry name" value="Zn-dependent exopeptidases"/>
    <property type="match status" value="1"/>
</dbReference>
<gene>
    <name evidence="8" type="ORF">BN9_079730</name>
</gene>